<dbReference type="CDD" id="cd23024">
    <property type="entry name" value="zf-HIT_ZNHIT2-3"/>
    <property type="match status" value="1"/>
</dbReference>
<dbReference type="PROSITE" id="PS51083">
    <property type="entry name" value="ZF_HIT"/>
    <property type="match status" value="1"/>
</dbReference>
<dbReference type="AlphaFoldDB" id="A0A6A4HDU5"/>
<keyword evidence="1" id="KW-0862">Zinc</keyword>
<gene>
    <name evidence="4" type="ORF">BT96DRAFT_977807</name>
</gene>
<keyword evidence="1" id="KW-0863">Zinc-finger</keyword>
<dbReference type="OrthoDB" id="18412at2759"/>
<dbReference type="Proteomes" id="UP000799118">
    <property type="component" value="Unassembled WGS sequence"/>
</dbReference>
<proteinExistence type="predicted"/>
<dbReference type="GO" id="GO:0008270">
    <property type="term" value="F:zinc ion binding"/>
    <property type="evidence" value="ECO:0007669"/>
    <property type="project" value="UniProtKB-UniRule"/>
</dbReference>
<evidence type="ECO:0000313" key="4">
    <source>
        <dbReference type="EMBL" id="KAE9395828.1"/>
    </source>
</evidence>
<name>A0A6A4HDU5_9AGAR</name>
<dbReference type="PANTHER" id="PTHR15555">
    <property type="entry name" value="ZINC FINGER HIT DOMAIN CONTAINING PROTEIN 2 PROTEIN FON -RELATED"/>
    <property type="match status" value="1"/>
</dbReference>
<dbReference type="EMBL" id="ML769524">
    <property type="protein sequence ID" value="KAE9395828.1"/>
    <property type="molecule type" value="Genomic_DNA"/>
</dbReference>
<dbReference type="InterPro" id="IPR039646">
    <property type="entry name" value="ZNHIT2"/>
</dbReference>
<dbReference type="Pfam" id="PF04438">
    <property type="entry name" value="zf-HIT"/>
    <property type="match status" value="1"/>
</dbReference>
<evidence type="ECO:0000256" key="1">
    <source>
        <dbReference type="PROSITE-ProRule" id="PRU00453"/>
    </source>
</evidence>
<sequence>MPSTIEQEPNVICKICRRQVSRYTCPECNLPYCSSTCFKSPAHTNCSEAFYKKQIETEIRSESSKSAEERQKMLELLKRFEEDGLDDNMAGEEESDVDDLAERFSAVEIASASPDTLWSLLTKVEQEKFIKALHDPSSNFAQDLLHSEEFEKETLEPWWEASPGMEGDEAQPDDVRYGSKPELMDIPSAMVKPLPSGPPLIYNLCSICIAYAFITRRLATSPLSSLDPNNSDYDEAKQLLGQLVPFLLDRKSTVLHTNVSDAITDIWSKFDKSTLSTSTFPVLMRDTSTLLRPVAVVPLTHNEVDESHPNRNPILYVLSDLHQLFQPRSQAPSSKHSPVAQKLVFYAAHVLSTPSLVLRSLADDLVVRGREREGDARDAEKVEARSISNEERPDPPKPILIEEI</sequence>
<evidence type="ECO:0000259" key="3">
    <source>
        <dbReference type="PROSITE" id="PS51083"/>
    </source>
</evidence>
<protein>
    <recommendedName>
        <fullName evidence="3">HIT-type domain-containing protein</fullName>
    </recommendedName>
</protein>
<accession>A0A6A4HDU5</accession>
<evidence type="ECO:0000313" key="5">
    <source>
        <dbReference type="Proteomes" id="UP000799118"/>
    </source>
</evidence>
<feature type="region of interest" description="Disordered" evidence="2">
    <location>
        <begin position="370"/>
        <end position="404"/>
    </location>
</feature>
<keyword evidence="5" id="KW-1185">Reference proteome</keyword>
<dbReference type="PANTHER" id="PTHR15555:SF0">
    <property type="entry name" value="ZINC FINGER HIT DOMAIN-CONTAINING PROTEIN 2"/>
    <property type="match status" value="1"/>
</dbReference>
<feature type="domain" description="HIT-type" evidence="3">
    <location>
        <begin position="13"/>
        <end position="46"/>
    </location>
</feature>
<dbReference type="SUPFAM" id="SSF144232">
    <property type="entry name" value="HIT/MYND zinc finger-like"/>
    <property type="match status" value="1"/>
</dbReference>
<keyword evidence="1" id="KW-0479">Metal-binding</keyword>
<organism evidence="4 5">
    <name type="scientific">Gymnopus androsaceus JB14</name>
    <dbReference type="NCBI Taxonomy" id="1447944"/>
    <lineage>
        <taxon>Eukaryota</taxon>
        <taxon>Fungi</taxon>
        <taxon>Dikarya</taxon>
        <taxon>Basidiomycota</taxon>
        <taxon>Agaricomycotina</taxon>
        <taxon>Agaricomycetes</taxon>
        <taxon>Agaricomycetidae</taxon>
        <taxon>Agaricales</taxon>
        <taxon>Marasmiineae</taxon>
        <taxon>Omphalotaceae</taxon>
        <taxon>Gymnopus</taxon>
    </lineage>
</organism>
<feature type="compositionally biased region" description="Basic and acidic residues" evidence="2">
    <location>
        <begin position="370"/>
        <end position="395"/>
    </location>
</feature>
<reference evidence="4" key="1">
    <citation type="journal article" date="2019" name="Environ. Microbiol.">
        <title>Fungal ecological strategies reflected in gene transcription - a case study of two litter decomposers.</title>
        <authorList>
            <person name="Barbi F."/>
            <person name="Kohler A."/>
            <person name="Barry K."/>
            <person name="Baskaran P."/>
            <person name="Daum C."/>
            <person name="Fauchery L."/>
            <person name="Ihrmark K."/>
            <person name="Kuo A."/>
            <person name="LaButti K."/>
            <person name="Lipzen A."/>
            <person name="Morin E."/>
            <person name="Grigoriev I.V."/>
            <person name="Henrissat B."/>
            <person name="Lindahl B."/>
            <person name="Martin F."/>
        </authorList>
    </citation>
    <scope>NUCLEOTIDE SEQUENCE</scope>
    <source>
        <strain evidence="4">JB14</strain>
    </source>
</reference>
<evidence type="ECO:0000256" key="2">
    <source>
        <dbReference type="SAM" id="MobiDB-lite"/>
    </source>
</evidence>
<dbReference type="Gene3D" id="3.30.60.190">
    <property type="match status" value="1"/>
</dbReference>
<dbReference type="InterPro" id="IPR007529">
    <property type="entry name" value="Znf_HIT"/>
</dbReference>